<dbReference type="Pfam" id="PF07228">
    <property type="entry name" value="SpoIIE"/>
    <property type="match status" value="1"/>
</dbReference>
<proteinExistence type="predicted"/>
<organism evidence="3 4">
    <name type="scientific">[Clostridium] fimetarium</name>
    <dbReference type="NCBI Taxonomy" id="99656"/>
    <lineage>
        <taxon>Bacteria</taxon>
        <taxon>Bacillati</taxon>
        <taxon>Bacillota</taxon>
        <taxon>Clostridia</taxon>
        <taxon>Lachnospirales</taxon>
        <taxon>Lachnospiraceae</taxon>
    </lineage>
</organism>
<evidence type="ECO:0000313" key="3">
    <source>
        <dbReference type="EMBL" id="SEV82279.1"/>
    </source>
</evidence>
<keyword evidence="1" id="KW-0378">Hydrolase</keyword>
<evidence type="ECO:0000313" key="4">
    <source>
        <dbReference type="Proteomes" id="UP000199701"/>
    </source>
</evidence>
<protein>
    <submittedName>
        <fullName evidence="3">Stage II sporulation protein E</fullName>
    </submittedName>
</protein>
<evidence type="ECO:0000256" key="1">
    <source>
        <dbReference type="ARBA" id="ARBA00022801"/>
    </source>
</evidence>
<dbReference type="AlphaFoldDB" id="A0A1I0M1X3"/>
<keyword evidence="4" id="KW-1185">Reference proteome</keyword>
<name>A0A1I0M1X3_9FIRM</name>
<dbReference type="SMART" id="SM00331">
    <property type="entry name" value="PP2C_SIG"/>
    <property type="match status" value="1"/>
</dbReference>
<sequence length="376" mass="42369">MKAELERYNLAYSMTRLTETARTFRKLGETYEDMQSDCSALPAITEQLYVMANVLEECCGSSTKIIYLSKGHENDIIRGLLSKGVKVEWLHVFERGLNRKEIVIQAKTAKRGCVTTKDIAIEINKYFETDFYSSDNNRSIVSDECCEYIFIEVPRFKVLFGNAKSNMDKMNVSGDNFSMAQLECGRVVATLVDGMGAGKRAYCESETVIELVEQCLEAGFDERLTIGLINSVFSNGELIRNPIVVDMCVIDRYLGVLNCIKLGAASTFIKRDGWVEIIKSTTLPIGVFEQVDFDNAVKKLYDGDYVIMVSDGVLENLPFIDKEQKLVEIIAEIDVKVPDLIAQEILQKSLEYNSMIAKDDMTVIVAGVFDTYRKVY</sequence>
<evidence type="ECO:0000259" key="2">
    <source>
        <dbReference type="SMART" id="SM00331"/>
    </source>
</evidence>
<dbReference type="PANTHER" id="PTHR43156:SF2">
    <property type="entry name" value="STAGE II SPORULATION PROTEIN E"/>
    <property type="match status" value="1"/>
</dbReference>
<dbReference type="Gene3D" id="3.60.40.10">
    <property type="entry name" value="PPM-type phosphatase domain"/>
    <property type="match status" value="1"/>
</dbReference>
<gene>
    <name evidence="3" type="ORF">SAMN05421659_10187</name>
</gene>
<dbReference type="OrthoDB" id="9763774at2"/>
<dbReference type="SUPFAM" id="SSF81606">
    <property type="entry name" value="PP2C-like"/>
    <property type="match status" value="1"/>
</dbReference>
<reference evidence="3 4" key="1">
    <citation type="submission" date="2016-10" db="EMBL/GenBank/DDBJ databases">
        <authorList>
            <person name="de Groot N.N."/>
        </authorList>
    </citation>
    <scope>NUCLEOTIDE SEQUENCE [LARGE SCALE GENOMIC DNA]</scope>
    <source>
        <strain evidence="3 4">DSM 9179</strain>
    </source>
</reference>
<accession>A0A1I0M1X3</accession>
<dbReference type="EMBL" id="FOJI01000001">
    <property type="protein sequence ID" value="SEV82279.1"/>
    <property type="molecule type" value="Genomic_DNA"/>
</dbReference>
<dbReference type="RefSeq" id="WP_092449463.1">
    <property type="nucleotide sequence ID" value="NZ_FOJI01000001.1"/>
</dbReference>
<dbReference type="PANTHER" id="PTHR43156">
    <property type="entry name" value="STAGE II SPORULATION PROTEIN E-RELATED"/>
    <property type="match status" value="1"/>
</dbReference>
<feature type="domain" description="PPM-type phosphatase" evidence="2">
    <location>
        <begin position="156"/>
        <end position="368"/>
    </location>
</feature>
<dbReference type="InterPro" id="IPR001932">
    <property type="entry name" value="PPM-type_phosphatase-like_dom"/>
</dbReference>
<dbReference type="InterPro" id="IPR036457">
    <property type="entry name" value="PPM-type-like_dom_sf"/>
</dbReference>
<dbReference type="InterPro" id="IPR052016">
    <property type="entry name" value="Bact_Sigma-Reg"/>
</dbReference>
<dbReference type="GO" id="GO:0016791">
    <property type="term" value="F:phosphatase activity"/>
    <property type="evidence" value="ECO:0007669"/>
    <property type="project" value="TreeGrafter"/>
</dbReference>
<dbReference type="STRING" id="99656.SAMN05421659_10187"/>
<dbReference type="Proteomes" id="UP000199701">
    <property type="component" value="Unassembled WGS sequence"/>
</dbReference>